<keyword evidence="4" id="KW-0813">Transport</keyword>
<dbReference type="GO" id="GO:0016020">
    <property type="term" value="C:membrane"/>
    <property type="evidence" value="ECO:0007669"/>
    <property type="project" value="UniProtKB-SubCell"/>
</dbReference>
<dbReference type="Pfam" id="PF00854">
    <property type="entry name" value="PTR2"/>
    <property type="match status" value="2"/>
</dbReference>
<dbReference type="InterPro" id="IPR005279">
    <property type="entry name" value="Dipep/tripep_permease"/>
</dbReference>
<dbReference type="PANTHER" id="PTHR11654">
    <property type="entry name" value="OLIGOPEPTIDE TRANSPORTER-RELATED"/>
    <property type="match status" value="1"/>
</dbReference>
<reference evidence="8 9" key="1">
    <citation type="submission" date="2016-12" db="EMBL/GenBank/DDBJ databases">
        <authorList>
            <person name="Song W.-J."/>
            <person name="Kurnit D.M."/>
        </authorList>
    </citation>
    <scope>NUCLEOTIDE SEQUENCE [LARGE SCALE GENOMIC DNA]</scope>
    <source>
        <strain evidence="8 9">DSM 19599</strain>
    </source>
</reference>
<dbReference type="SUPFAM" id="SSF103473">
    <property type="entry name" value="MFS general substrate transporter"/>
    <property type="match status" value="1"/>
</dbReference>
<feature type="transmembrane region" description="Helical" evidence="7">
    <location>
        <begin position="229"/>
        <end position="246"/>
    </location>
</feature>
<dbReference type="RefSeq" id="WP_175563596.1">
    <property type="nucleotide sequence ID" value="NZ_FRXO01000001.1"/>
</dbReference>
<dbReference type="InterPro" id="IPR036259">
    <property type="entry name" value="MFS_trans_sf"/>
</dbReference>
<evidence type="ECO:0000313" key="9">
    <source>
        <dbReference type="Proteomes" id="UP000186406"/>
    </source>
</evidence>
<evidence type="ECO:0000256" key="2">
    <source>
        <dbReference type="ARBA" id="ARBA00005982"/>
    </source>
</evidence>
<name>A0A1M7Z9N3_9HYPH</name>
<evidence type="ECO:0000256" key="3">
    <source>
        <dbReference type="ARBA" id="ARBA00022692"/>
    </source>
</evidence>
<evidence type="ECO:0000256" key="1">
    <source>
        <dbReference type="ARBA" id="ARBA00004141"/>
    </source>
</evidence>
<feature type="transmembrane region" description="Helical" evidence="7">
    <location>
        <begin position="266"/>
        <end position="294"/>
    </location>
</feature>
<feature type="transmembrane region" description="Helical" evidence="7">
    <location>
        <begin position="379"/>
        <end position="401"/>
    </location>
</feature>
<keyword evidence="3 7" id="KW-0812">Transmembrane</keyword>
<dbReference type="Proteomes" id="UP000186406">
    <property type="component" value="Unassembled WGS sequence"/>
</dbReference>
<dbReference type="InterPro" id="IPR000109">
    <property type="entry name" value="POT_fam"/>
</dbReference>
<feature type="transmembrane region" description="Helical" evidence="7">
    <location>
        <begin position="88"/>
        <end position="107"/>
    </location>
</feature>
<keyword evidence="4" id="KW-0571">Peptide transport</keyword>
<dbReference type="NCBIfam" id="TIGR00924">
    <property type="entry name" value="yjdL_sub1_fam"/>
    <property type="match status" value="1"/>
</dbReference>
<feature type="transmembrane region" description="Helical" evidence="7">
    <location>
        <begin position="177"/>
        <end position="198"/>
    </location>
</feature>
<evidence type="ECO:0000256" key="5">
    <source>
        <dbReference type="ARBA" id="ARBA00022989"/>
    </source>
</evidence>
<comment type="subcellular location">
    <subcellularLocation>
        <location evidence="1">Membrane</location>
        <topology evidence="1">Multi-pass membrane protein</topology>
    </subcellularLocation>
</comment>
<gene>
    <name evidence="8" type="ORF">SAMN02745172_00794</name>
</gene>
<dbReference type="CDD" id="cd17346">
    <property type="entry name" value="MFS_DtpA_like"/>
    <property type="match status" value="1"/>
</dbReference>
<feature type="transmembrane region" description="Helical" evidence="7">
    <location>
        <begin position="61"/>
        <end position="81"/>
    </location>
</feature>
<feature type="transmembrane region" description="Helical" evidence="7">
    <location>
        <begin position="315"/>
        <end position="336"/>
    </location>
</feature>
<organism evidence="8 9">
    <name type="scientific">Pseudoxanthobacter soli DSM 19599</name>
    <dbReference type="NCBI Taxonomy" id="1123029"/>
    <lineage>
        <taxon>Bacteria</taxon>
        <taxon>Pseudomonadati</taxon>
        <taxon>Pseudomonadota</taxon>
        <taxon>Alphaproteobacteria</taxon>
        <taxon>Hyphomicrobiales</taxon>
        <taxon>Segnochrobactraceae</taxon>
        <taxon>Pseudoxanthobacter</taxon>
    </lineage>
</organism>
<proteinExistence type="inferred from homology"/>
<dbReference type="STRING" id="1123029.SAMN02745172_00794"/>
<feature type="transmembrane region" description="Helical" evidence="7">
    <location>
        <begin position="113"/>
        <end position="132"/>
    </location>
</feature>
<feature type="transmembrane region" description="Helical" evidence="7">
    <location>
        <begin position="407"/>
        <end position="428"/>
    </location>
</feature>
<keyword evidence="9" id="KW-1185">Reference proteome</keyword>
<comment type="similarity">
    <text evidence="2">Belongs to the major facilitator superfamily. Proton-dependent oligopeptide transporter (POT/PTR) (TC 2.A.17) family.</text>
</comment>
<evidence type="ECO:0000313" key="8">
    <source>
        <dbReference type="EMBL" id="SHO61509.1"/>
    </source>
</evidence>
<feature type="transmembrane region" description="Helical" evidence="7">
    <location>
        <begin position="38"/>
        <end position="55"/>
    </location>
</feature>
<dbReference type="Gene3D" id="1.20.1250.20">
    <property type="entry name" value="MFS general substrate transporter like domains"/>
    <property type="match status" value="2"/>
</dbReference>
<evidence type="ECO:0000256" key="4">
    <source>
        <dbReference type="ARBA" id="ARBA00022856"/>
    </source>
</evidence>
<sequence length="445" mass="48954">MSEATAAADSGRGWLLSGHPAGFWYVFWAELAERASFYGMRVLLALYLVNVFQFREDDSGSIVQLFTAACYLTPLLGGFIADHFLGRYRTIVWFCIPYIAGHLILGYFRQESFLFLALGLLALGSGTIKPNTSTLMGLMYERLGKGHLLDDAFAYYYAAINIGSTMASLGLPLVQVYYGYEVALMIPALLIAVSMLVFMTGRRHFPPETIGWRSVEKKSALQKKEERAVLSRLIGIFALVAVYWFLADQATSTWVFMAQDSMNLDLWPFGVSITAAQTQGLNPLIIICMTPVLAWGWRRLDAARGRPLMPTDKMVIGFVLTVIALAVMATAGLLAGDGKVSIWWLVAATVCITIAELCISVVGLQLSFMVAPMSMKSQITALFLLTSFFGDSFGALFDQLFGRISDALYFGVQAAMAAAATWAMIRVAKGLLNRERREIRAETGA</sequence>
<dbReference type="GO" id="GO:0015833">
    <property type="term" value="P:peptide transport"/>
    <property type="evidence" value="ECO:0007669"/>
    <property type="project" value="UniProtKB-KW"/>
</dbReference>
<protein>
    <submittedName>
        <fullName evidence="8">Proton-dependent oligopeptide transporter, POT family</fullName>
    </submittedName>
</protein>
<keyword evidence="5 7" id="KW-1133">Transmembrane helix</keyword>
<dbReference type="GO" id="GO:1904680">
    <property type="term" value="F:peptide transmembrane transporter activity"/>
    <property type="evidence" value="ECO:0007669"/>
    <property type="project" value="InterPro"/>
</dbReference>
<accession>A0A1M7Z9N3</accession>
<evidence type="ECO:0000256" key="6">
    <source>
        <dbReference type="ARBA" id="ARBA00023136"/>
    </source>
</evidence>
<keyword evidence="4" id="KW-0653">Protein transport</keyword>
<keyword evidence="6 7" id="KW-0472">Membrane</keyword>
<dbReference type="AlphaFoldDB" id="A0A1M7Z9N3"/>
<feature type="transmembrane region" description="Helical" evidence="7">
    <location>
        <begin position="342"/>
        <end position="367"/>
    </location>
</feature>
<dbReference type="EMBL" id="FRXO01000001">
    <property type="protein sequence ID" value="SHO61509.1"/>
    <property type="molecule type" value="Genomic_DNA"/>
</dbReference>
<evidence type="ECO:0000256" key="7">
    <source>
        <dbReference type="SAM" id="Phobius"/>
    </source>
</evidence>